<keyword evidence="5 9" id="KW-0479">Metal-binding</keyword>
<dbReference type="FunFam" id="1.10.10.460:FF:000001">
    <property type="entry name" value="Ribonuclease"/>
    <property type="match status" value="1"/>
</dbReference>
<dbReference type="NCBIfam" id="TIGR00729">
    <property type="entry name" value="ribonuclease HII"/>
    <property type="match status" value="1"/>
</dbReference>
<feature type="binding site" evidence="9">
    <location>
        <position position="35"/>
    </location>
    <ligand>
        <name>a divalent metal cation</name>
        <dbReference type="ChEBI" id="CHEBI:60240"/>
    </ligand>
</feature>
<name>A0A8B7P8R6_HYAAZ</name>
<comment type="similarity">
    <text evidence="3">Belongs to the RNase HII family. Eukaryotic subfamily.</text>
</comment>
<evidence type="ECO:0000313" key="12">
    <source>
        <dbReference type="Proteomes" id="UP000694843"/>
    </source>
</evidence>
<dbReference type="GO" id="GO:0032299">
    <property type="term" value="C:ribonuclease H2 complex"/>
    <property type="evidence" value="ECO:0007669"/>
    <property type="project" value="UniProtKB-ARBA"/>
</dbReference>
<reference evidence="13" key="1">
    <citation type="submission" date="2025-08" db="UniProtKB">
        <authorList>
            <consortium name="RefSeq"/>
        </authorList>
    </citation>
    <scope>IDENTIFICATION</scope>
    <source>
        <tissue evidence="13">Whole organism</tissue>
    </source>
</reference>
<dbReference type="Proteomes" id="UP000694843">
    <property type="component" value="Unplaced"/>
</dbReference>
<dbReference type="KEGG" id="hazt:108678327"/>
<evidence type="ECO:0000256" key="1">
    <source>
        <dbReference type="ARBA" id="ARBA00000077"/>
    </source>
</evidence>
<dbReference type="GO" id="GO:0046872">
    <property type="term" value="F:metal ion binding"/>
    <property type="evidence" value="ECO:0007669"/>
    <property type="project" value="UniProtKB-KW"/>
</dbReference>
<organism evidence="12 13">
    <name type="scientific">Hyalella azteca</name>
    <name type="common">Amphipod</name>
    <dbReference type="NCBI Taxonomy" id="294128"/>
    <lineage>
        <taxon>Eukaryota</taxon>
        <taxon>Metazoa</taxon>
        <taxon>Ecdysozoa</taxon>
        <taxon>Arthropoda</taxon>
        <taxon>Crustacea</taxon>
        <taxon>Multicrustacea</taxon>
        <taxon>Malacostraca</taxon>
        <taxon>Eumalacostraca</taxon>
        <taxon>Peracarida</taxon>
        <taxon>Amphipoda</taxon>
        <taxon>Senticaudata</taxon>
        <taxon>Talitrida</taxon>
        <taxon>Talitroidea</taxon>
        <taxon>Hyalellidae</taxon>
        <taxon>Hyalella</taxon>
    </lineage>
</organism>
<dbReference type="GeneID" id="108678327"/>
<keyword evidence="7 9" id="KW-0378">Hydrolase</keyword>
<dbReference type="OrthoDB" id="7462577at2759"/>
<dbReference type="EC" id="3.1.26.4" evidence="10"/>
<dbReference type="GO" id="GO:0004523">
    <property type="term" value="F:RNA-DNA hybrid ribonuclease activity"/>
    <property type="evidence" value="ECO:0007669"/>
    <property type="project" value="UniProtKB-UniRule"/>
</dbReference>
<dbReference type="Pfam" id="PF01351">
    <property type="entry name" value="RNase_HII"/>
    <property type="match status" value="1"/>
</dbReference>
<dbReference type="PANTHER" id="PTHR10954:SF7">
    <property type="entry name" value="RIBONUCLEASE H2 SUBUNIT A"/>
    <property type="match status" value="1"/>
</dbReference>
<dbReference type="InterPro" id="IPR023160">
    <property type="entry name" value="RNase_HII_hlx-loop-hlx_cap_dom"/>
</dbReference>
<evidence type="ECO:0000259" key="11">
    <source>
        <dbReference type="PROSITE" id="PS51975"/>
    </source>
</evidence>
<keyword evidence="6 9" id="KW-0255">Endonuclease</keyword>
<evidence type="ECO:0000256" key="9">
    <source>
        <dbReference type="PROSITE-ProRule" id="PRU01319"/>
    </source>
</evidence>
<evidence type="ECO:0000256" key="10">
    <source>
        <dbReference type="RuleBase" id="RU003515"/>
    </source>
</evidence>
<dbReference type="PROSITE" id="PS51975">
    <property type="entry name" value="RNASE_H_2"/>
    <property type="match status" value="1"/>
</dbReference>
<evidence type="ECO:0000256" key="5">
    <source>
        <dbReference type="ARBA" id="ARBA00022723"/>
    </source>
</evidence>
<comment type="cofactor">
    <cofactor evidence="9">
        <name>Mn(2+)</name>
        <dbReference type="ChEBI" id="CHEBI:29035"/>
    </cofactor>
    <cofactor evidence="9">
        <name>Mg(2+)</name>
        <dbReference type="ChEBI" id="CHEBI:18420"/>
    </cofactor>
    <text evidence="9">Manganese or magnesium. Binds 1 divalent metal ion per monomer in the absence of substrate. May bind a second metal ion after substrate binding.</text>
</comment>
<dbReference type="OMA" id="REECRFF"/>
<comment type="function">
    <text evidence="10">Endonuclease that specifically degrades the RNA of RNA-DNA hybrids.</text>
</comment>
<comment type="cofactor">
    <cofactor evidence="2">
        <name>Mg(2+)</name>
        <dbReference type="ChEBI" id="CHEBI:18420"/>
    </cofactor>
</comment>
<proteinExistence type="inferred from homology"/>
<dbReference type="InterPro" id="IPR012337">
    <property type="entry name" value="RNaseH-like_sf"/>
</dbReference>
<gene>
    <name evidence="13" type="primary">LOC108678327</name>
</gene>
<keyword evidence="4 9" id="KW-0540">Nuclease</keyword>
<evidence type="ECO:0000313" key="13">
    <source>
        <dbReference type="RefSeq" id="XP_018022197.1"/>
    </source>
</evidence>
<dbReference type="RefSeq" id="XP_018022197.1">
    <property type="nucleotide sequence ID" value="XM_018166708.2"/>
</dbReference>
<accession>A0A8B7P8R6</accession>
<dbReference type="GO" id="GO:0006298">
    <property type="term" value="P:mismatch repair"/>
    <property type="evidence" value="ECO:0007669"/>
    <property type="project" value="TreeGrafter"/>
</dbReference>
<evidence type="ECO:0000256" key="2">
    <source>
        <dbReference type="ARBA" id="ARBA00001946"/>
    </source>
</evidence>
<feature type="domain" description="RNase H type-2" evidence="11">
    <location>
        <begin position="28"/>
        <end position="254"/>
    </location>
</feature>
<dbReference type="CDD" id="cd07181">
    <property type="entry name" value="RNase_HII_eukaryota_like"/>
    <property type="match status" value="1"/>
</dbReference>
<comment type="function">
    <text evidence="8">Catalytic subunit of RNase HII, an endonuclease that specifically degrades the RNA of RNA:DNA hybrids. Participates in DNA replication, possibly by mediating the removal of lagging-strand Okazaki fragment RNA primers during DNA replication. Mediates the excision of single ribonucleotides from DNA:RNA duplexes.</text>
</comment>
<protein>
    <recommendedName>
        <fullName evidence="10">Ribonuclease</fullName>
        <ecNumber evidence="10">3.1.26.4</ecNumber>
    </recommendedName>
</protein>
<dbReference type="InterPro" id="IPR036397">
    <property type="entry name" value="RNaseH_sf"/>
</dbReference>
<dbReference type="PANTHER" id="PTHR10954">
    <property type="entry name" value="RIBONUCLEASE H2 SUBUNIT A"/>
    <property type="match status" value="1"/>
</dbReference>
<dbReference type="GO" id="GO:0043137">
    <property type="term" value="P:DNA replication, removal of RNA primer"/>
    <property type="evidence" value="ECO:0007669"/>
    <property type="project" value="TreeGrafter"/>
</dbReference>
<dbReference type="Gene3D" id="3.30.420.10">
    <property type="entry name" value="Ribonuclease H-like superfamily/Ribonuclease H"/>
    <property type="match status" value="1"/>
</dbReference>
<sequence>MDLSEYNSNNFMNCHIDSAVPEVCKTEPCVLGVDEAGRGPVLGPMVYGICYCPVSRNEDLKVLGAADSKTLTEAQREKLFQSIHENNDYIGWSIEVISPTFISNCMYKRPKVSLNEVSHNSAITLIRRAMTAGANITQVFVDTVGPPEKYQAKLQEIFPTLDITVSKKADALYPSQGVSSVPGCVVCARVARDSALAAWQFPEGIEGGTWGSGYPGDAITKNFLQRTLDPVFGFPSLVRFSWSTAESILQTKGVPVTWAEEEEADKEKKNTPSVLQFFARQAGGGRMNGSEENGDGGRRGAAAAQRHFFFSDRCLQPLQCL</sequence>
<dbReference type="GO" id="GO:0003723">
    <property type="term" value="F:RNA binding"/>
    <property type="evidence" value="ECO:0007669"/>
    <property type="project" value="UniProtKB-UniRule"/>
</dbReference>
<evidence type="ECO:0000256" key="6">
    <source>
        <dbReference type="ARBA" id="ARBA00022759"/>
    </source>
</evidence>
<dbReference type="InterPro" id="IPR001352">
    <property type="entry name" value="RNase_HII/HIII"/>
</dbReference>
<feature type="binding site" evidence="9">
    <location>
        <position position="34"/>
    </location>
    <ligand>
        <name>a divalent metal cation</name>
        <dbReference type="ChEBI" id="CHEBI:60240"/>
    </ligand>
</feature>
<keyword evidence="12" id="KW-1185">Reference proteome</keyword>
<evidence type="ECO:0000256" key="4">
    <source>
        <dbReference type="ARBA" id="ARBA00022722"/>
    </source>
</evidence>
<dbReference type="AlphaFoldDB" id="A0A8B7P8R6"/>
<dbReference type="FunFam" id="3.30.420.10:FF:000016">
    <property type="entry name" value="Ribonuclease"/>
    <property type="match status" value="1"/>
</dbReference>
<evidence type="ECO:0000256" key="3">
    <source>
        <dbReference type="ARBA" id="ARBA00007058"/>
    </source>
</evidence>
<evidence type="ECO:0000256" key="7">
    <source>
        <dbReference type="ARBA" id="ARBA00022801"/>
    </source>
</evidence>
<dbReference type="InterPro" id="IPR024567">
    <property type="entry name" value="RNase_HII/HIII_dom"/>
</dbReference>
<feature type="binding site" evidence="9">
    <location>
        <position position="142"/>
    </location>
    <ligand>
        <name>a divalent metal cation</name>
        <dbReference type="ChEBI" id="CHEBI:60240"/>
    </ligand>
</feature>
<evidence type="ECO:0000256" key="8">
    <source>
        <dbReference type="ARBA" id="ARBA00024981"/>
    </source>
</evidence>
<dbReference type="Gene3D" id="1.10.10.460">
    <property type="entry name" value="Ribonuclease hii. Domain 2"/>
    <property type="match status" value="1"/>
</dbReference>
<dbReference type="SUPFAM" id="SSF53098">
    <property type="entry name" value="Ribonuclease H-like"/>
    <property type="match status" value="1"/>
</dbReference>
<dbReference type="InterPro" id="IPR004649">
    <property type="entry name" value="RNase_H2_suA"/>
</dbReference>
<comment type="catalytic activity">
    <reaction evidence="1 9 10">
        <text>Endonucleolytic cleavage to 5'-phosphomonoester.</text>
        <dbReference type="EC" id="3.1.26.4"/>
    </reaction>
</comment>